<evidence type="ECO:0000256" key="1">
    <source>
        <dbReference type="SAM" id="Phobius"/>
    </source>
</evidence>
<evidence type="ECO:0000313" key="2">
    <source>
        <dbReference type="EMBL" id="WPR89171.1"/>
    </source>
</evidence>
<dbReference type="RefSeq" id="WP_320941888.1">
    <property type="nucleotide sequence ID" value="NZ_BAABEU010000001.1"/>
</dbReference>
<evidence type="ECO:0000313" key="3">
    <source>
        <dbReference type="Proteomes" id="UP001323798"/>
    </source>
</evidence>
<reference evidence="2 3" key="1">
    <citation type="submission" date="2023-11" db="EMBL/GenBank/DDBJ databases">
        <title>Genome sequence of Microbacterium rhizosphaerae KACC 19337.</title>
        <authorList>
            <person name="Choi H."/>
            <person name="Kim S."/>
            <person name="Kim Y."/>
            <person name="Kwon S.-W."/>
            <person name="Heo J."/>
        </authorList>
    </citation>
    <scope>NUCLEOTIDE SEQUENCE [LARGE SCALE GENOMIC DNA]</scope>
    <source>
        <strain evidence="2 3">KACC 19337</strain>
    </source>
</reference>
<organism evidence="2 3">
    <name type="scientific">Microbacterium rhizosphaerae</name>
    <dbReference type="NCBI Taxonomy" id="1678237"/>
    <lineage>
        <taxon>Bacteria</taxon>
        <taxon>Bacillati</taxon>
        <taxon>Actinomycetota</taxon>
        <taxon>Actinomycetes</taxon>
        <taxon>Micrococcales</taxon>
        <taxon>Microbacteriaceae</taxon>
        <taxon>Microbacterium</taxon>
    </lineage>
</organism>
<accession>A0ABZ0SII7</accession>
<keyword evidence="1" id="KW-0812">Transmembrane</keyword>
<dbReference type="Proteomes" id="UP001323798">
    <property type="component" value="Chromosome"/>
</dbReference>
<keyword evidence="3" id="KW-1185">Reference proteome</keyword>
<gene>
    <name evidence="2" type="ORF">SM116_15620</name>
</gene>
<name>A0ABZ0SII7_9MICO</name>
<proteinExistence type="predicted"/>
<protein>
    <submittedName>
        <fullName evidence="2">Uncharacterized protein</fullName>
    </submittedName>
</protein>
<keyword evidence="1" id="KW-0472">Membrane</keyword>
<dbReference type="EMBL" id="CP139368">
    <property type="protein sequence ID" value="WPR89171.1"/>
    <property type="molecule type" value="Genomic_DNA"/>
</dbReference>
<feature type="transmembrane region" description="Helical" evidence="1">
    <location>
        <begin position="39"/>
        <end position="58"/>
    </location>
</feature>
<keyword evidence="1" id="KW-1133">Transmembrane helix</keyword>
<feature type="transmembrane region" description="Helical" evidence="1">
    <location>
        <begin position="12"/>
        <end position="33"/>
    </location>
</feature>
<sequence>MSRPPRARAIPLGPVVGALAIAVPAGLFLWFVGISVASTLAFAVTVVAAGIAWGGYAGSTAPPAYRLRPGPRPGVRSDAAQLSWALRDRDGQVSEPGEKRVRLFARRRLTRHGLDLDDPAHRERIEALIGESAYALLMRSGGPRPPLSAIEHCLDALDAIAPGRPAATIQEGRHTP</sequence>